<dbReference type="GO" id="GO:0008047">
    <property type="term" value="F:enzyme activator activity"/>
    <property type="evidence" value="ECO:0007669"/>
    <property type="project" value="InterPro"/>
</dbReference>
<organism evidence="2">
    <name type="scientific">Ixodes ricinus</name>
    <name type="common">Common tick</name>
    <name type="synonym">Acarus ricinus</name>
    <dbReference type="NCBI Taxonomy" id="34613"/>
    <lineage>
        <taxon>Eukaryota</taxon>
        <taxon>Metazoa</taxon>
        <taxon>Ecdysozoa</taxon>
        <taxon>Arthropoda</taxon>
        <taxon>Chelicerata</taxon>
        <taxon>Arachnida</taxon>
        <taxon>Acari</taxon>
        <taxon>Parasitiformes</taxon>
        <taxon>Ixodida</taxon>
        <taxon>Ixodoidea</taxon>
        <taxon>Ixodidae</taxon>
        <taxon>Ixodinae</taxon>
        <taxon>Ixodes</taxon>
    </lineage>
</organism>
<reference evidence="2" key="1">
    <citation type="submission" date="2012-12" db="EMBL/GenBank/DDBJ databases">
        <title>Identification and characterization of a phenylalanine ammonia-lyase gene family in Isatis indigotica Fort.</title>
        <authorList>
            <person name="Liu Q."/>
            <person name="Chen J."/>
            <person name="Zhou X."/>
            <person name="Di P."/>
            <person name="Xiao Y."/>
            <person name="Xuan H."/>
            <person name="Zhang L."/>
            <person name="Chen W."/>
        </authorList>
    </citation>
    <scope>NUCLEOTIDE SEQUENCE</scope>
    <source>
        <tissue evidence="2">Salivary gland</tissue>
    </source>
</reference>
<dbReference type="Gene3D" id="2.10.80.10">
    <property type="entry name" value="Lipase, subunit A"/>
    <property type="match status" value="1"/>
</dbReference>
<sequence length="110" mass="11354">MNTFIVVVVSSFVLTMFGVFADTAQQPEVPTSATNGMCSSKGDCSNGQCCLQTFSGDMAVVTCSPLAKPGEHCSNRTEGDAPYNNACPCGPGLECINDVCTALPAPVPVQ</sequence>
<dbReference type="GO" id="GO:0016042">
    <property type="term" value="P:lipid catabolic process"/>
    <property type="evidence" value="ECO:0007669"/>
    <property type="project" value="InterPro"/>
</dbReference>
<dbReference type="EMBL" id="GADI01001436">
    <property type="protein sequence ID" value="JAA72372.1"/>
    <property type="molecule type" value="mRNA"/>
</dbReference>
<name>A0A0K8RMJ9_IXORI</name>
<evidence type="ECO:0000256" key="1">
    <source>
        <dbReference type="SAM" id="SignalP"/>
    </source>
</evidence>
<dbReference type="GO" id="GO:0005576">
    <property type="term" value="C:extracellular region"/>
    <property type="evidence" value="ECO:0007669"/>
    <property type="project" value="InterPro"/>
</dbReference>
<dbReference type="AlphaFoldDB" id="A0A0K8RMJ9"/>
<evidence type="ECO:0000313" key="2">
    <source>
        <dbReference type="EMBL" id="JAA72372.1"/>
    </source>
</evidence>
<dbReference type="PANTHER" id="PTHR10041">
    <property type="entry name" value="COLIPASE"/>
    <property type="match status" value="1"/>
</dbReference>
<keyword evidence="1" id="KW-0732">Signal</keyword>
<feature type="chain" id="PRO_5005518879" evidence="1">
    <location>
        <begin position="22"/>
        <end position="110"/>
    </location>
</feature>
<protein>
    <submittedName>
        <fullName evidence="2">Putative ixodegrin protein</fullName>
    </submittedName>
</protein>
<dbReference type="PANTHER" id="PTHR10041:SF5">
    <property type="entry name" value="LEUCINE-RICH COLIPASE-LIKE PROTEIN 1"/>
    <property type="match status" value="1"/>
</dbReference>
<dbReference type="GO" id="GO:0007586">
    <property type="term" value="P:digestion"/>
    <property type="evidence" value="ECO:0007669"/>
    <property type="project" value="InterPro"/>
</dbReference>
<dbReference type="InterPro" id="IPR001981">
    <property type="entry name" value="Colipase"/>
</dbReference>
<feature type="signal peptide" evidence="1">
    <location>
        <begin position="1"/>
        <end position="21"/>
    </location>
</feature>
<accession>A0A0K8RMJ9</accession>
<proteinExistence type="evidence at transcript level"/>